<comment type="caution">
    <text evidence="1">The sequence shown here is derived from an EMBL/GenBank/DDBJ whole genome shotgun (WGS) entry which is preliminary data.</text>
</comment>
<evidence type="ECO:0000313" key="2">
    <source>
        <dbReference type="Proteomes" id="UP001438707"/>
    </source>
</evidence>
<sequence>MSVGILFTKPGRLGRPCSDGCRFLYPTKYRLLNLLASRPAASWQNILLSARLLDLTRREHILAWLLAAQSCAYPSDGRRWKYCFTFSAARASLLLAEPTPVASVENCLIVCSRELQQAVDLDTGALWATTVQGLLPPSLHMEAVANGTDICMVVREYCKSHHNLREGLPQSCNRLQKPGVVGMACEAHSEAVPGTEEYLVIRYDMDDDIELHTLVKTTSGDVVDLAQTMSVRKVAAMELQVHATPLEARVLVSLISGG</sequence>
<dbReference type="EMBL" id="JALJOS010000012">
    <property type="protein sequence ID" value="KAK9832468.1"/>
    <property type="molecule type" value="Genomic_DNA"/>
</dbReference>
<evidence type="ECO:0000313" key="1">
    <source>
        <dbReference type="EMBL" id="KAK9832468.1"/>
    </source>
</evidence>
<keyword evidence="2" id="KW-1185">Reference proteome</keyword>
<organism evidence="1 2">
    <name type="scientific">Apatococcus lobatus</name>
    <dbReference type="NCBI Taxonomy" id="904363"/>
    <lineage>
        <taxon>Eukaryota</taxon>
        <taxon>Viridiplantae</taxon>
        <taxon>Chlorophyta</taxon>
        <taxon>core chlorophytes</taxon>
        <taxon>Trebouxiophyceae</taxon>
        <taxon>Chlorellales</taxon>
        <taxon>Chlorellaceae</taxon>
        <taxon>Apatococcus</taxon>
    </lineage>
</organism>
<protein>
    <submittedName>
        <fullName evidence="1">Uncharacterized protein</fullName>
    </submittedName>
</protein>
<dbReference type="AlphaFoldDB" id="A0AAW1RFW2"/>
<proteinExistence type="predicted"/>
<reference evidence="1 2" key="1">
    <citation type="journal article" date="2024" name="Nat. Commun.">
        <title>Phylogenomics reveals the evolutionary origins of lichenization in chlorophyte algae.</title>
        <authorList>
            <person name="Puginier C."/>
            <person name="Libourel C."/>
            <person name="Otte J."/>
            <person name="Skaloud P."/>
            <person name="Haon M."/>
            <person name="Grisel S."/>
            <person name="Petersen M."/>
            <person name="Berrin J.G."/>
            <person name="Delaux P.M."/>
            <person name="Dal Grande F."/>
            <person name="Keller J."/>
        </authorList>
    </citation>
    <scope>NUCLEOTIDE SEQUENCE [LARGE SCALE GENOMIC DNA]</scope>
    <source>
        <strain evidence="1 2">SAG 2145</strain>
    </source>
</reference>
<accession>A0AAW1RFW2</accession>
<dbReference type="Proteomes" id="UP001438707">
    <property type="component" value="Unassembled WGS sequence"/>
</dbReference>
<gene>
    <name evidence="1" type="ORF">WJX74_011102</name>
</gene>
<name>A0AAW1RFW2_9CHLO</name>